<evidence type="ECO:0000313" key="13">
    <source>
        <dbReference type="EMBL" id="KAK0751031.1"/>
    </source>
</evidence>
<comment type="subunit">
    <text evidence="3 10">Component of the Mediator complex.</text>
</comment>
<evidence type="ECO:0000256" key="8">
    <source>
        <dbReference type="ARBA" id="ARBA00023242"/>
    </source>
</evidence>
<evidence type="ECO:0000256" key="4">
    <source>
        <dbReference type="ARBA" id="ARBA00019691"/>
    </source>
</evidence>
<comment type="similarity">
    <text evidence="2 10">Belongs to the Mediator complex subunit 21 family.</text>
</comment>
<proteinExistence type="inferred from homology"/>
<dbReference type="GO" id="GO:0006357">
    <property type="term" value="P:regulation of transcription by RNA polymerase II"/>
    <property type="evidence" value="ECO:0007669"/>
    <property type="project" value="TreeGrafter"/>
</dbReference>
<keyword evidence="7 10" id="KW-0804">Transcription</keyword>
<comment type="subcellular location">
    <subcellularLocation>
        <location evidence="1 10">Nucleus</location>
    </subcellularLocation>
</comment>
<dbReference type="SUPFAM" id="SSF140718">
    <property type="entry name" value="Mediator hinge subcomplex-like"/>
    <property type="match status" value="1"/>
</dbReference>
<reference evidence="13" key="1">
    <citation type="submission" date="2023-06" db="EMBL/GenBank/DDBJ databases">
        <title>Genome-scale phylogeny and comparative genomics of the fungal order Sordariales.</title>
        <authorList>
            <consortium name="Lawrence Berkeley National Laboratory"/>
            <person name="Hensen N."/>
            <person name="Bonometti L."/>
            <person name="Westerberg I."/>
            <person name="Brannstrom I.O."/>
            <person name="Guillou S."/>
            <person name="Cros-Aarteil S."/>
            <person name="Calhoun S."/>
            <person name="Haridas S."/>
            <person name="Kuo A."/>
            <person name="Mondo S."/>
            <person name="Pangilinan J."/>
            <person name="Riley R."/>
            <person name="LaButti K."/>
            <person name="Andreopoulos B."/>
            <person name="Lipzen A."/>
            <person name="Chen C."/>
            <person name="Yanf M."/>
            <person name="Daum C."/>
            <person name="Ng V."/>
            <person name="Clum A."/>
            <person name="Steindorff A."/>
            <person name="Ohm R."/>
            <person name="Martin F."/>
            <person name="Silar P."/>
            <person name="Natvig D."/>
            <person name="Lalanne C."/>
            <person name="Gautier V."/>
            <person name="Ament-velasquez S.L."/>
            <person name="Kruys A."/>
            <person name="Hutchinson M.I."/>
            <person name="Powell A.J."/>
            <person name="Barry K."/>
            <person name="Miller A.N."/>
            <person name="Grigoriev I.V."/>
            <person name="Debuchy R."/>
            <person name="Gladieux P."/>
            <person name="Thoren M.H."/>
            <person name="Johannesson H."/>
        </authorList>
    </citation>
    <scope>NUCLEOTIDE SEQUENCE</scope>
    <source>
        <strain evidence="13">SMH3187-1</strain>
    </source>
</reference>
<dbReference type="EMBL" id="JAUKUD010000002">
    <property type="protein sequence ID" value="KAK0751031.1"/>
    <property type="molecule type" value="Genomic_DNA"/>
</dbReference>
<dbReference type="PANTHER" id="PTHR13381">
    <property type="entry name" value="RNA POLYMERASE II HOLOENZYME COMPONENT SRB7"/>
    <property type="match status" value="1"/>
</dbReference>
<gene>
    <name evidence="13" type="ORF">B0T18DRAFT_401607</name>
</gene>
<dbReference type="Pfam" id="PF11221">
    <property type="entry name" value="Med21"/>
    <property type="match status" value="1"/>
</dbReference>
<organism evidence="13 14">
    <name type="scientific">Schizothecium vesticola</name>
    <dbReference type="NCBI Taxonomy" id="314040"/>
    <lineage>
        <taxon>Eukaryota</taxon>
        <taxon>Fungi</taxon>
        <taxon>Dikarya</taxon>
        <taxon>Ascomycota</taxon>
        <taxon>Pezizomycotina</taxon>
        <taxon>Sordariomycetes</taxon>
        <taxon>Sordariomycetidae</taxon>
        <taxon>Sordariales</taxon>
        <taxon>Schizotheciaceae</taxon>
        <taxon>Schizothecium</taxon>
    </lineage>
</organism>
<evidence type="ECO:0000256" key="11">
    <source>
        <dbReference type="SAM" id="Coils"/>
    </source>
</evidence>
<comment type="function">
    <text evidence="9 10">Component of the Mediator complex, a coactivator involved in the regulated transcription of nearly all RNA polymerase II-dependent genes. Mediator functions as a bridge to convey information from gene-specific regulatory proteins to the basal RNA polymerase II transcription machinery. Mediator is recruited to promoters by direct interactions with regulatory proteins and serves as a scaffold for the assembly of a functional preinitiation complex with RNA polymerase II and the general transcription factors.</text>
</comment>
<feature type="compositionally biased region" description="Basic and acidic residues" evidence="12">
    <location>
        <begin position="40"/>
        <end position="53"/>
    </location>
</feature>
<evidence type="ECO:0000256" key="1">
    <source>
        <dbReference type="ARBA" id="ARBA00004123"/>
    </source>
</evidence>
<evidence type="ECO:0000256" key="7">
    <source>
        <dbReference type="ARBA" id="ARBA00023163"/>
    </source>
</evidence>
<keyword evidence="11" id="KW-0175">Coiled coil</keyword>
<evidence type="ECO:0000256" key="2">
    <source>
        <dbReference type="ARBA" id="ARBA00005770"/>
    </source>
</evidence>
<evidence type="ECO:0000256" key="10">
    <source>
        <dbReference type="RuleBase" id="RU366036"/>
    </source>
</evidence>
<evidence type="ECO:0000256" key="3">
    <source>
        <dbReference type="ARBA" id="ARBA00011837"/>
    </source>
</evidence>
<feature type="coiled-coil region" evidence="11">
    <location>
        <begin position="85"/>
        <end position="119"/>
    </location>
</feature>
<dbReference type="PANTHER" id="PTHR13381:SF0">
    <property type="entry name" value="MEDIATOR OF RNA POLYMERASE II TRANSCRIPTION SUBUNIT 21"/>
    <property type="match status" value="1"/>
</dbReference>
<sequence>MADRLTQLQEAADELANQFIACFYYLERRHDLEPFGPNDKIPDLKPEQPKEVDSLPPDVFQAGMVELARDLILKEQQIEYLISNLPGLDNSEREQEQLIRDLEEELKVAEAQRLEAVKEKQEVLAKLNQVLRGIRRH</sequence>
<evidence type="ECO:0000256" key="6">
    <source>
        <dbReference type="ARBA" id="ARBA00023159"/>
    </source>
</evidence>
<evidence type="ECO:0000256" key="5">
    <source>
        <dbReference type="ARBA" id="ARBA00023015"/>
    </source>
</evidence>
<dbReference type="Proteomes" id="UP001172155">
    <property type="component" value="Unassembled WGS sequence"/>
</dbReference>
<name>A0AA40F4X0_9PEZI</name>
<protein>
    <recommendedName>
        <fullName evidence="4 10">Mediator of RNA polymerase II transcription subunit 21</fullName>
    </recommendedName>
</protein>
<keyword evidence="6 10" id="KW-0010">Activator</keyword>
<dbReference type="InterPro" id="IPR037212">
    <property type="entry name" value="Med7/Med21-like"/>
</dbReference>
<evidence type="ECO:0000256" key="12">
    <source>
        <dbReference type="SAM" id="MobiDB-lite"/>
    </source>
</evidence>
<dbReference type="Gene3D" id="6.10.280.10">
    <property type="entry name" value="Mediator complex, subunit Med21"/>
    <property type="match status" value="1"/>
</dbReference>
<dbReference type="GO" id="GO:0016592">
    <property type="term" value="C:mediator complex"/>
    <property type="evidence" value="ECO:0007669"/>
    <property type="project" value="UniProtKB-UniRule"/>
</dbReference>
<dbReference type="InterPro" id="IPR021384">
    <property type="entry name" value="Mediator_Med21"/>
</dbReference>
<evidence type="ECO:0000256" key="9">
    <source>
        <dbReference type="ARBA" id="ARBA00025687"/>
    </source>
</evidence>
<keyword evidence="14" id="KW-1185">Reference proteome</keyword>
<keyword evidence="8 10" id="KW-0539">Nucleus</keyword>
<dbReference type="GO" id="GO:0003712">
    <property type="term" value="F:transcription coregulator activity"/>
    <property type="evidence" value="ECO:0007669"/>
    <property type="project" value="TreeGrafter"/>
</dbReference>
<keyword evidence="5 10" id="KW-0805">Transcription regulation</keyword>
<feature type="region of interest" description="Disordered" evidence="12">
    <location>
        <begin position="35"/>
        <end position="56"/>
    </location>
</feature>
<dbReference type="AlphaFoldDB" id="A0AA40F4X0"/>
<evidence type="ECO:0000313" key="14">
    <source>
        <dbReference type="Proteomes" id="UP001172155"/>
    </source>
</evidence>
<accession>A0AA40F4X0</accession>
<comment type="caution">
    <text evidence="13">The sequence shown here is derived from an EMBL/GenBank/DDBJ whole genome shotgun (WGS) entry which is preliminary data.</text>
</comment>